<organism evidence="1 2">
    <name type="scientific">Mytilus coruscus</name>
    <name type="common">Sea mussel</name>
    <dbReference type="NCBI Taxonomy" id="42192"/>
    <lineage>
        <taxon>Eukaryota</taxon>
        <taxon>Metazoa</taxon>
        <taxon>Spiralia</taxon>
        <taxon>Lophotrochozoa</taxon>
        <taxon>Mollusca</taxon>
        <taxon>Bivalvia</taxon>
        <taxon>Autobranchia</taxon>
        <taxon>Pteriomorphia</taxon>
        <taxon>Mytilida</taxon>
        <taxon>Mytiloidea</taxon>
        <taxon>Mytilidae</taxon>
        <taxon>Mytilinae</taxon>
        <taxon>Mytilus</taxon>
    </lineage>
</organism>
<keyword evidence="2" id="KW-1185">Reference proteome</keyword>
<dbReference type="Proteomes" id="UP000507470">
    <property type="component" value="Unassembled WGS sequence"/>
</dbReference>
<dbReference type="PANTHER" id="PTHR34487">
    <property type="entry name" value="ACYL-ACP THIOESTERASE"/>
    <property type="match status" value="1"/>
</dbReference>
<evidence type="ECO:0000313" key="2">
    <source>
        <dbReference type="Proteomes" id="UP000507470"/>
    </source>
</evidence>
<reference evidence="1 2" key="1">
    <citation type="submission" date="2020-06" db="EMBL/GenBank/DDBJ databases">
        <authorList>
            <person name="Li R."/>
            <person name="Bekaert M."/>
        </authorList>
    </citation>
    <scope>NUCLEOTIDE SEQUENCE [LARGE SCALE GENOMIC DNA]</scope>
    <source>
        <strain evidence="2">wild</strain>
    </source>
</reference>
<dbReference type="Gene3D" id="3.10.129.10">
    <property type="entry name" value="Hotdog Thioesterase"/>
    <property type="match status" value="1"/>
</dbReference>
<evidence type="ECO:0000313" key="1">
    <source>
        <dbReference type="EMBL" id="CAC5402015.1"/>
    </source>
</evidence>
<dbReference type="SUPFAM" id="SSF54637">
    <property type="entry name" value="Thioesterase/thiol ester dehydrase-isomerase"/>
    <property type="match status" value="1"/>
</dbReference>
<dbReference type="PANTHER" id="PTHR34487:SF1">
    <property type="entry name" value="ACYL-ACP THIOESTERASE"/>
    <property type="match status" value="1"/>
</dbReference>
<dbReference type="AlphaFoldDB" id="A0A6J8D1P3"/>
<proteinExistence type="predicted"/>
<gene>
    <name evidence="1" type="ORF">MCOR_36024</name>
</gene>
<sequence length="246" mass="28365">MIQAKIQPLQSSEFANIRPLLKHFNREATRIVIKNVFKINPACYFQNFIDASNLQATIKLEEIGDSSLTFSETLIDSNNKEVLVERLLKETILDGTSRRQAKFPDWYIEKYSHIKGKGKYPSLSKVTIPRFPVDCFSQSVVLRQSDTDYNRHTNFTVYIKFCMDCATEAAINGYLIHYKEDMCKFPTETVKIDFIGESYAGDTLTTCMWQDGDDIQKFRFIILKGKKTLINSVFTFGLVKFQDAKL</sequence>
<accession>A0A6J8D1P3</accession>
<protein>
    <submittedName>
        <fullName evidence="1">Uncharacterized protein</fullName>
    </submittedName>
</protein>
<dbReference type="OrthoDB" id="5975054at2759"/>
<dbReference type="EMBL" id="CACVKT020006488">
    <property type="protein sequence ID" value="CAC5402015.1"/>
    <property type="molecule type" value="Genomic_DNA"/>
</dbReference>
<dbReference type="InterPro" id="IPR029069">
    <property type="entry name" value="HotDog_dom_sf"/>
</dbReference>
<name>A0A6J8D1P3_MYTCO</name>